<protein>
    <submittedName>
        <fullName evidence="1">Uncharacterized protein</fullName>
    </submittedName>
</protein>
<dbReference type="Proteomes" id="UP000325218">
    <property type="component" value="Unassembled WGS sequence"/>
</dbReference>
<reference evidence="1 2" key="1">
    <citation type="submission" date="2019-08" db="EMBL/GenBank/DDBJ databases">
        <title>Genome sequencing of Paenibacillus faecis DSM 23593(T).</title>
        <authorList>
            <person name="Kook J.-K."/>
            <person name="Park S.-N."/>
            <person name="Lim Y.K."/>
        </authorList>
    </citation>
    <scope>NUCLEOTIDE SEQUENCE [LARGE SCALE GENOMIC DNA]</scope>
    <source>
        <strain evidence="1 2">DSM 23593</strain>
    </source>
</reference>
<organism evidence="1 2">
    <name type="scientific">Paenibacillus faecis</name>
    <dbReference type="NCBI Taxonomy" id="862114"/>
    <lineage>
        <taxon>Bacteria</taxon>
        <taxon>Bacillati</taxon>
        <taxon>Bacillota</taxon>
        <taxon>Bacilli</taxon>
        <taxon>Bacillales</taxon>
        <taxon>Paenibacillaceae</taxon>
        <taxon>Paenibacillus</taxon>
    </lineage>
</organism>
<dbReference type="EMBL" id="VSDO01000005">
    <property type="protein sequence ID" value="TYA10940.1"/>
    <property type="molecule type" value="Genomic_DNA"/>
</dbReference>
<gene>
    <name evidence="1" type="ORF">FRY98_24535</name>
</gene>
<dbReference type="AlphaFoldDB" id="A0A5D0CMZ2"/>
<evidence type="ECO:0000313" key="1">
    <source>
        <dbReference type="EMBL" id="TYA10940.1"/>
    </source>
</evidence>
<dbReference type="OrthoDB" id="2621913at2"/>
<accession>A0A5D0CMZ2</accession>
<name>A0A5D0CMZ2_9BACL</name>
<dbReference type="RefSeq" id="WP_148457089.1">
    <property type="nucleotide sequence ID" value="NZ_VSDO01000005.1"/>
</dbReference>
<proteinExistence type="predicted"/>
<keyword evidence="2" id="KW-1185">Reference proteome</keyword>
<evidence type="ECO:0000313" key="2">
    <source>
        <dbReference type="Proteomes" id="UP000325218"/>
    </source>
</evidence>
<comment type="caution">
    <text evidence="1">The sequence shown here is derived from an EMBL/GenBank/DDBJ whole genome shotgun (WGS) entry which is preliminary data.</text>
</comment>
<sequence length="91" mass="10147">MIRTFQSNERVEAIEFKDLSTIQPIISFTGMSVNVAFAPDGTLKSVTLKKDKTELVAIPGQFIYKNDTGTCGICNYEYLAEKYKEVTGAEK</sequence>